<dbReference type="EMBL" id="CM055754">
    <property type="protein sequence ID" value="KAJ7991221.1"/>
    <property type="molecule type" value="Genomic_DNA"/>
</dbReference>
<accession>A0ACC2FIM6</accession>
<evidence type="ECO:0000313" key="2">
    <source>
        <dbReference type="Proteomes" id="UP001157502"/>
    </source>
</evidence>
<comment type="caution">
    <text evidence="1">The sequence shown here is derived from an EMBL/GenBank/DDBJ whole genome shotgun (WGS) entry which is preliminary data.</text>
</comment>
<organism evidence="1 2">
    <name type="scientific">Dallia pectoralis</name>
    <name type="common">Alaska blackfish</name>
    <dbReference type="NCBI Taxonomy" id="75939"/>
    <lineage>
        <taxon>Eukaryota</taxon>
        <taxon>Metazoa</taxon>
        <taxon>Chordata</taxon>
        <taxon>Craniata</taxon>
        <taxon>Vertebrata</taxon>
        <taxon>Euteleostomi</taxon>
        <taxon>Actinopterygii</taxon>
        <taxon>Neopterygii</taxon>
        <taxon>Teleostei</taxon>
        <taxon>Protacanthopterygii</taxon>
        <taxon>Esociformes</taxon>
        <taxon>Umbridae</taxon>
        <taxon>Dallia</taxon>
    </lineage>
</organism>
<sequence>MDHQAKEGGNSPKQQAGEKGNPTSSTGTQSSPSSTSPDATSEGETQVEDSVTSTLTSSPDSRSWRPCRPECLIVASIFMLISLLGSWAVVHLTLGSRGTEPFRIEASYDQPNGQDTSTAATIEPGFTTNCSVGKNRLDPMLCVGVRTC</sequence>
<reference evidence="1" key="1">
    <citation type="submission" date="2021-05" db="EMBL/GenBank/DDBJ databases">
        <authorList>
            <person name="Pan Q."/>
            <person name="Jouanno E."/>
            <person name="Zahm M."/>
            <person name="Klopp C."/>
            <person name="Cabau C."/>
            <person name="Louis A."/>
            <person name="Berthelot C."/>
            <person name="Parey E."/>
            <person name="Roest Crollius H."/>
            <person name="Montfort J."/>
            <person name="Robinson-Rechavi M."/>
            <person name="Bouchez O."/>
            <person name="Lampietro C."/>
            <person name="Lopez Roques C."/>
            <person name="Donnadieu C."/>
            <person name="Postlethwait J."/>
            <person name="Bobe J."/>
            <person name="Dillon D."/>
            <person name="Chandos A."/>
            <person name="von Hippel F."/>
            <person name="Guiguen Y."/>
        </authorList>
    </citation>
    <scope>NUCLEOTIDE SEQUENCE</scope>
    <source>
        <strain evidence="1">YG-Jan2019</strain>
    </source>
</reference>
<proteinExistence type="predicted"/>
<keyword evidence="2" id="KW-1185">Reference proteome</keyword>
<name>A0ACC2FIM6_DALPE</name>
<evidence type="ECO:0000313" key="1">
    <source>
        <dbReference type="EMBL" id="KAJ7991221.1"/>
    </source>
</evidence>
<dbReference type="Proteomes" id="UP001157502">
    <property type="component" value="Chromosome 27"/>
</dbReference>
<protein>
    <submittedName>
        <fullName evidence="1">Uncharacterized protein</fullName>
    </submittedName>
</protein>
<gene>
    <name evidence="1" type="ORF">DPEC_G00295070</name>
</gene>